<organism evidence="2 3">
    <name type="scientific">Hymenobacter ginsengisoli</name>
    <dbReference type="NCBI Taxonomy" id="1051626"/>
    <lineage>
        <taxon>Bacteria</taxon>
        <taxon>Pseudomonadati</taxon>
        <taxon>Bacteroidota</taxon>
        <taxon>Cytophagia</taxon>
        <taxon>Cytophagales</taxon>
        <taxon>Hymenobacteraceae</taxon>
        <taxon>Hymenobacter</taxon>
    </lineage>
</organism>
<dbReference type="EMBL" id="BAABGQ010000003">
    <property type="protein sequence ID" value="GAA4494509.1"/>
    <property type="molecule type" value="Genomic_DNA"/>
</dbReference>
<dbReference type="PROSITE" id="PS51186">
    <property type="entry name" value="GNAT"/>
    <property type="match status" value="1"/>
</dbReference>
<dbReference type="Proteomes" id="UP001501243">
    <property type="component" value="Unassembled WGS sequence"/>
</dbReference>
<comment type="caution">
    <text evidence="2">The sequence shown here is derived from an EMBL/GenBank/DDBJ whole genome shotgun (WGS) entry which is preliminary data.</text>
</comment>
<gene>
    <name evidence="2" type="ORF">GCM10023172_04780</name>
</gene>
<dbReference type="PANTHER" id="PTHR43792:SF16">
    <property type="entry name" value="N-ACETYLTRANSFERASE DOMAIN-CONTAINING PROTEIN"/>
    <property type="match status" value="1"/>
</dbReference>
<dbReference type="PANTHER" id="PTHR43792">
    <property type="entry name" value="GNAT FAMILY, PUTATIVE (AFU_ORTHOLOGUE AFUA_3G00765)-RELATED-RELATED"/>
    <property type="match status" value="1"/>
</dbReference>
<dbReference type="InterPro" id="IPR016181">
    <property type="entry name" value="Acyl_CoA_acyltransferase"/>
</dbReference>
<sequence length="193" mass="20926">MATRFYFVGPLIFPSMLPFATDRLLLRPLEADDAPGMFALDSDPAVHRYLGGIGGPRAASPTDSLATIAFIQAQYVANGIGRWAVTLRATGEFIGWAGLKLVAGPVNGQRDFYDLGYRFLSSYWGQGYGYEAAQAWLGHGFAGLKLPRICAYAAVENIASCHILEKIGLAPGNEFVENGTACRWYEARNPALT</sequence>
<dbReference type="Pfam" id="PF13302">
    <property type="entry name" value="Acetyltransf_3"/>
    <property type="match status" value="1"/>
</dbReference>
<dbReference type="Gene3D" id="3.40.630.30">
    <property type="match status" value="1"/>
</dbReference>
<dbReference type="SUPFAM" id="SSF55729">
    <property type="entry name" value="Acyl-CoA N-acyltransferases (Nat)"/>
    <property type="match status" value="1"/>
</dbReference>
<evidence type="ECO:0000313" key="3">
    <source>
        <dbReference type="Proteomes" id="UP001501243"/>
    </source>
</evidence>
<name>A0ABP8PX01_9BACT</name>
<reference evidence="3" key="1">
    <citation type="journal article" date="2019" name="Int. J. Syst. Evol. Microbiol.">
        <title>The Global Catalogue of Microorganisms (GCM) 10K type strain sequencing project: providing services to taxonomists for standard genome sequencing and annotation.</title>
        <authorList>
            <consortium name="The Broad Institute Genomics Platform"/>
            <consortium name="The Broad Institute Genome Sequencing Center for Infectious Disease"/>
            <person name="Wu L."/>
            <person name="Ma J."/>
        </authorList>
    </citation>
    <scope>NUCLEOTIDE SEQUENCE [LARGE SCALE GENOMIC DNA]</scope>
    <source>
        <strain evidence="3">JCM 17841</strain>
    </source>
</reference>
<accession>A0ABP8PX01</accession>
<feature type="domain" description="N-acetyltransferase" evidence="1">
    <location>
        <begin position="24"/>
        <end position="193"/>
    </location>
</feature>
<evidence type="ECO:0000313" key="2">
    <source>
        <dbReference type="EMBL" id="GAA4494509.1"/>
    </source>
</evidence>
<dbReference type="InterPro" id="IPR000182">
    <property type="entry name" value="GNAT_dom"/>
</dbReference>
<dbReference type="InterPro" id="IPR051531">
    <property type="entry name" value="N-acetyltransferase"/>
</dbReference>
<evidence type="ECO:0000259" key="1">
    <source>
        <dbReference type="PROSITE" id="PS51186"/>
    </source>
</evidence>
<proteinExistence type="predicted"/>
<protein>
    <submittedName>
        <fullName evidence="2">GNAT family N-acetyltransferase</fullName>
    </submittedName>
</protein>
<keyword evidence="3" id="KW-1185">Reference proteome</keyword>